<feature type="transmembrane region" description="Helical" evidence="1">
    <location>
        <begin position="12"/>
        <end position="34"/>
    </location>
</feature>
<keyword evidence="1" id="KW-0812">Transmembrane</keyword>
<dbReference type="Proteomes" id="UP001058330">
    <property type="component" value="Chromosome"/>
</dbReference>
<keyword evidence="1" id="KW-1133">Transmembrane helix</keyword>
<feature type="transmembrane region" description="Helical" evidence="1">
    <location>
        <begin position="46"/>
        <end position="67"/>
    </location>
</feature>
<evidence type="ECO:0000313" key="2">
    <source>
        <dbReference type="EMBL" id="UVE49125.1"/>
    </source>
</evidence>
<reference evidence="2" key="1">
    <citation type="submission" date="2021-07" db="EMBL/GenBank/DDBJ databases">
        <title>Studies on halocins as antimicrobial molecules from haloarchaea.</title>
        <authorList>
            <person name="Kumar S."/>
            <person name="Khare S.K."/>
        </authorList>
    </citation>
    <scope>NUCLEOTIDE SEQUENCE</scope>
    <source>
        <strain evidence="2">NCIM 5678</strain>
    </source>
</reference>
<evidence type="ECO:0008006" key="4">
    <source>
        <dbReference type="Google" id="ProtNLM"/>
    </source>
</evidence>
<name>A0ABY5RC26_HALLR</name>
<evidence type="ECO:0000313" key="3">
    <source>
        <dbReference type="Proteomes" id="UP001058330"/>
    </source>
</evidence>
<gene>
    <name evidence="2" type="ORF">KU306_09310</name>
</gene>
<organism evidence="2 3">
    <name type="scientific">Haloferax larsenii</name>
    <dbReference type="NCBI Taxonomy" id="302484"/>
    <lineage>
        <taxon>Archaea</taxon>
        <taxon>Methanobacteriati</taxon>
        <taxon>Methanobacteriota</taxon>
        <taxon>Stenosarchaea group</taxon>
        <taxon>Halobacteria</taxon>
        <taxon>Halobacteriales</taxon>
        <taxon>Haloferacaceae</taxon>
        <taxon>Haloferax</taxon>
    </lineage>
</organism>
<dbReference type="GeneID" id="74529096"/>
<proteinExistence type="predicted"/>
<protein>
    <recommendedName>
        <fullName evidence="4">Major facilitator superfamily (MFS) profile domain-containing protein</fullName>
    </recommendedName>
</protein>
<sequence length="74" mass="7428">MTMKLDLMKVGIGVAVVIGLVLTGVAGYALFATVGGISGLTIAPELFVSIVFGVLLLAAAASVSKIAPTPRTRV</sequence>
<dbReference type="EMBL" id="CP078063">
    <property type="protein sequence ID" value="UVE49125.1"/>
    <property type="molecule type" value="Genomic_DNA"/>
</dbReference>
<dbReference type="RefSeq" id="WP_258301784.1">
    <property type="nucleotide sequence ID" value="NZ_CP078063.1"/>
</dbReference>
<keyword evidence="3" id="KW-1185">Reference proteome</keyword>
<evidence type="ECO:0000256" key="1">
    <source>
        <dbReference type="SAM" id="Phobius"/>
    </source>
</evidence>
<keyword evidence="1" id="KW-0472">Membrane</keyword>
<accession>A0ABY5RC26</accession>